<proteinExistence type="inferred from homology"/>
<dbReference type="GO" id="GO:0042802">
    <property type="term" value="F:identical protein binding"/>
    <property type="evidence" value="ECO:0007669"/>
    <property type="project" value="TreeGrafter"/>
</dbReference>
<dbReference type="GO" id="GO:0009448">
    <property type="term" value="P:gamma-aminobutyric acid metabolic process"/>
    <property type="evidence" value="ECO:0007669"/>
    <property type="project" value="InterPro"/>
</dbReference>
<gene>
    <name evidence="6" type="ORF">UFOPK3770_00747</name>
</gene>
<dbReference type="InterPro" id="IPR049704">
    <property type="entry name" value="Aminotrans_3_PPA_site"/>
</dbReference>
<dbReference type="PROSITE" id="PS00600">
    <property type="entry name" value="AA_TRANSFER_CLASS_3"/>
    <property type="match status" value="1"/>
</dbReference>
<keyword evidence="3" id="KW-0032">Aminotransferase</keyword>
<keyword evidence="4" id="KW-0808">Transferase</keyword>
<dbReference type="SUPFAM" id="SSF53383">
    <property type="entry name" value="PLP-dependent transferases"/>
    <property type="match status" value="1"/>
</dbReference>
<dbReference type="PANTHER" id="PTHR11986:SF58">
    <property type="entry name" value="LEUCINE_METHIONINE RACEMASE"/>
    <property type="match status" value="1"/>
</dbReference>
<keyword evidence="5" id="KW-0663">Pyridoxal phosphate</keyword>
<evidence type="ECO:0000313" key="6">
    <source>
        <dbReference type="EMBL" id="CAB4338371.1"/>
    </source>
</evidence>
<comment type="similarity">
    <text evidence="2">Belongs to the class-III pyridoxal-phosphate-dependent aminotransferase family.</text>
</comment>
<dbReference type="GO" id="GO:0034386">
    <property type="term" value="F:4-aminobutyrate:2-oxoglutarate transaminase activity"/>
    <property type="evidence" value="ECO:0007669"/>
    <property type="project" value="InterPro"/>
</dbReference>
<dbReference type="InterPro" id="IPR015424">
    <property type="entry name" value="PyrdxlP-dep_Trfase"/>
</dbReference>
<dbReference type="PIRSF" id="PIRSF000521">
    <property type="entry name" value="Transaminase_4ab_Lys_Orn"/>
    <property type="match status" value="1"/>
</dbReference>
<evidence type="ECO:0000256" key="5">
    <source>
        <dbReference type="ARBA" id="ARBA00022898"/>
    </source>
</evidence>
<dbReference type="InterPro" id="IPR050103">
    <property type="entry name" value="Class-III_PLP-dep_AT"/>
</dbReference>
<dbReference type="InterPro" id="IPR004632">
    <property type="entry name" value="4NH2But_aminotransferase_bac"/>
</dbReference>
<dbReference type="FunFam" id="3.40.640.10:FF:000013">
    <property type="entry name" value="4-aminobutyrate aminotransferase"/>
    <property type="match status" value="1"/>
</dbReference>
<dbReference type="NCBIfam" id="TIGR00700">
    <property type="entry name" value="GABAtrnsam"/>
    <property type="match status" value="1"/>
</dbReference>
<evidence type="ECO:0000256" key="1">
    <source>
        <dbReference type="ARBA" id="ARBA00001933"/>
    </source>
</evidence>
<comment type="cofactor">
    <cofactor evidence="1">
        <name>pyridoxal 5'-phosphate</name>
        <dbReference type="ChEBI" id="CHEBI:597326"/>
    </cofactor>
</comment>
<evidence type="ECO:0000256" key="2">
    <source>
        <dbReference type="ARBA" id="ARBA00008954"/>
    </source>
</evidence>
<protein>
    <submittedName>
        <fullName evidence="6">Unannotated protein</fullName>
    </submittedName>
</protein>
<dbReference type="EMBL" id="CAESAJ010000070">
    <property type="protein sequence ID" value="CAB4338371.1"/>
    <property type="molecule type" value="Genomic_DNA"/>
</dbReference>
<accession>A0A6J5Z6Y6</accession>
<dbReference type="InterPro" id="IPR005814">
    <property type="entry name" value="Aminotrans_3"/>
</dbReference>
<dbReference type="Pfam" id="PF00202">
    <property type="entry name" value="Aminotran_3"/>
    <property type="match status" value="1"/>
</dbReference>
<dbReference type="GO" id="GO:0030170">
    <property type="term" value="F:pyridoxal phosphate binding"/>
    <property type="evidence" value="ECO:0007669"/>
    <property type="project" value="InterPro"/>
</dbReference>
<reference evidence="6" key="1">
    <citation type="submission" date="2020-05" db="EMBL/GenBank/DDBJ databases">
        <authorList>
            <person name="Chiriac C."/>
            <person name="Salcher M."/>
            <person name="Ghai R."/>
            <person name="Kavagutti S V."/>
        </authorList>
    </citation>
    <scope>NUCLEOTIDE SEQUENCE</scope>
</reference>
<dbReference type="AlphaFoldDB" id="A0A6J5Z6Y6"/>
<name>A0A6J5Z6Y6_9ZZZZ</name>
<sequence>MTAENLINGLPQERRLVTAIPGPKSLDIQARRTKAVSSGIGMTLPIFIDRAGGGVVVDIDGNSLIDMGAGIAVTSVGNAAHEVVKAVQEQVEKFTHTCFMVTQYESYVEVCELLNRLTPGTHEKRSALFNSGAEALENAVKIARTYTKRQAVVVFEHGYHGRTNLTMAMTGKNMPYKHGFGPFASEVYRMPMSYPFHDGLSGEQAAKRTISRIEKEIGASNIAALVIEPIQGEGGFVVPAEGFLPALQKYANDNGIVFVADEVQTGFCRTGQWFASNHEGIVPDLITTAKGIAGGLPLAAVTGRAEIMDSVHAGGLGGTYGGNPIACAAAIASIGIMEREDLNAKALNIESIMRPRLEKIAEDNTVIGNVRGRGAMIAVEIVKPGTDEPDADLTGKLAKWCANEGVLVLTAGTYSNVLRFLPPLVMPEHLLDDALTIIERAFKEVTA</sequence>
<dbReference type="NCBIfam" id="NF004714">
    <property type="entry name" value="PRK06058.1"/>
    <property type="match status" value="1"/>
</dbReference>
<dbReference type="InterPro" id="IPR015422">
    <property type="entry name" value="PyrdxlP-dep_Trfase_small"/>
</dbReference>
<dbReference type="Gene3D" id="3.90.1150.10">
    <property type="entry name" value="Aspartate Aminotransferase, domain 1"/>
    <property type="match status" value="1"/>
</dbReference>
<dbReference type="Gene3D" id="3.40.640.10">
    <property type="entry name" value="Type I PLP-dependent aspartate aminotransferase-like (Major domain)"/>
    <property type="match status" value="1"/>
</dbReference>
<dbReference type="InterPro" id="IPR015421">
    <property type="entry name" value="PyrdxlP-dep_Trfase_major"/>
</dbReference>
<evidence type="ECO:0000256" key="3">
    <source>
        <dbReference type="ARBA" id="ARBA00022576"/>
    </source>
</evidence>
<dbReference type="CDD" id="cd00610">
    <property type="entry name" value="OAT_like"/>
    <property type="match status" value="1"/>
</dbReference>
<evidence type="ECO:0000256" key="4">
    <source>
        <dbReference type="ARBA" id="ARBA00022679"/>
    </source>
</evidence>
<dbReference type="PANTHER" id="PTHR11986">
    <property type="entry name" value="AMINOTRANSFERASE CLASS III"/>
    <property type="match status" value="1"/>
</dbReference>
<organism evidence="6">
    <name type="scientific">freshwater metagenome</name>
    <dbReference type="NCBI Taxonomy" id="449393"/>
    <lineage>
        <taxon>unclassified sequences</taxon>
        <taxon>metagenomes</taxon>
        <taxon>ecological metagenomes</taxon>
    </lineage>
</organism>